<organism evidence="1 2">
    <name type="scientific">Butyrivibrio proteoclasticus (strain ATCC 51982 / DSM 14932 / B316)</name>
    <name type="common">Clostridium proteoclasticum</name>
    <dbReference type="NCBI Taxonomy" id="515622"/>
    <lineage>
        <taxon>Bacteria</taxon>
        <taxon>Bacillati</taxon>
        <taxon>Bacillota</taxon>
        <taxon>Clostridia</taxon>
        <taxon>Lachnospirales</taxon>
        <taxon>Lachnospiraceae</taxon>
        <taxon>Butyrivibrio</taxon>
    </lineage>
</organism>
<name>E0S525_BUTPB</name>
<dbReference type="HOGENOM" id="CLU_2205158_0_0_9"/>
<protein>
    <submittedName>
        <fullName evidence="1">Uncharacterized protein</fullName>
    </submittedName>
</protein>
<sequence length="107" mass="12756">MKVTDWEQVIDMQFNYEDIKEITEKGIIFPDYDLLFEEAVKNSYYEGITPGIFDRKYVCDRNSMTKPLYMKFVVNGKVVIILFKDYHDYGKMIGELKVFGYETYDIT</sequence>
<evidence type="ECO:0000313" key="1">
    <source>
        <dbReference type="EMBL" id="ADL36507.1"/>
    </source>
</evidence>
<geneLocation type="plasmid" evidence="1 2">
    <name>pCY186</name>
</geneLocation>
<dbReference type="Proteomes" id="UP000001299">
    <property type="component" value="Plasmid pCY186"/>
</dbReference>
<gene>
    <name evidence="1" type="ordered locus">bpr_IV143</name>
</gene>
<proteinExistence type="predicted"/>
<reference evidence="1 2" key="1">
    <citation type="journal article" date="2010" name="PLoS ONE">
        <title>The glycobiome of the rumen bacterium Butyrivibrio proteoclasticus B316(T) highlights adaptation to a polysaccharide-rich environment.</title>
        <authorList>
            <person name="Kelly W.J."/>
            <person name="Leahy S.C."/>
            <person name="Altermann E."/>
            <person name="Yeoman C.J."/>
            <person name="Dunne J.C."/>
            <person name="Kong Z."/>
            <person name="Pacheco D.M."/>
            <person name="Li D."/>
            <person name="Noel S.J."/>
            <person name="Moon C.D."/>
            <person name="Cookson A.L."/>
            <person name="Attwood G.T."/>
        </authorList>
    </citation>
    <scope>NUCLEOTIDE SEQUENCE [LARGE SCALE GENOMIC DNA]</scope>
    <source>
        <strain evidence="2">ATCC 51982 / DSM 14932 / B316</strain>
        <plasmid evidence="2">Plasmid pCY186</plasmid>
    </source>
</reference>
<keyword evidence="1" id="KW-0614">Plasmid</keyword>
<dbReference type="RefSeq" id="WP_013283155.1">
    <property type="nucleotide sequence ID" value="NC_014390.1"/>
</dbReference>
<accession>E0S525</accession>
<keyword evidence="2" id="KW-1185">Reference proteome</keyword>
<dbReference type="EMBL" id="CP001813">
    <property type="protein sequence ID" value="ADL36507.1"/>
    <property type="molecule type" value="Genomic_DNA"/>
</dbReference>
<dbReference type="AlphaFoldDB" id="E0S525"/>
<dbReference type="KEGG" id="bpb:bpr_IV143"/>
<evidence type="ECO:0000313" key="2">
    <source>
        <dbReference type="Proteomes" id="UP000001299"/>
    </source>
</evidence>